<accession>A0A9P3QC83</accession>
<sequence length="71" mass="7716">MPRRALAAPRLLDGWRADNTAKPSPADSAYARKARRSLKIRASSPATTLLSSSYGAKVHNENETVHSNKPT</sequence>
<dbReference type="EMBL" id="BRZI01000048">
    <property type="protein sequence ID" value="GLD32588.1"/>
    <property type="molecule type" value="Genomic_DNA"/>
</dbReference>
<evidence type="ECO:0000313" key="3">
    <source>
        <dbReference type="EMBL" id="GLD32588.1"/>
    </source>
</evidence>
<name>A0A9P3QC83_9MYCO</name>
<dbReference type="EMBL" id="BRXE01000126">
    <property type="protein sequence ID" value="GLB86255.1"/>
    <property type="molecule type" value="Genomic_DNA"/>
</dbReference>
<feature type="region of interest" description="Disordered" evidence="1">
    <location>
        <begin position="42"/>
        <end position="71"/>
    </location>
</feature>
<evidence type="ECO:0000256" key="1">
    <source>
        <dbReference type="SAM" id="MobiDB-lite"/>
    </source>
</evidence>
<dbReference type="AlphaFoldDB" id="A0A9P3QC83"/>
<keyword evidence="4" id="KW-1185">Reference proteome</keyword>
<comment type="caution">
    <text evidence="3">The sequence shown here is derived from an EMBL/GenBank/DDBJ whole genome shotgun (WGS) entry which is preliminary data.</text>
</comment>
<evidence type="ECO:0000313" key="4">
    <source>
        <dbReference type="Proteomes" id="UP001064782"/>
    </source>
</evidence>
<protein>
    <submittedName>
        <fullName evidence="3">Uncharacterized protein</fullName>
    </submittedName>
</protein>
<evidence type="ECO:0000313" key="2">
    <source>
        <dbReference type="EMBL" id="GLB86255.1"/>
    </source>
</evidence>
<proteinExistence type="predicted"/>
<reference evidence="3" key="1">
    <citation type="submission" date="2022-08" db="EMBL/GenBank/DDBJ databases">
        <title>Mycobacterium kiyosense sp. nov., scotochromogenic slow-glowing species isolated from respiratory specimens.</title>
        <authorList>
            <person name="Fukano H."/>
            <person name="Kazumi Y."/>
            <person name="Sakagami N."/>
            <person name="Ato M."/>
            <person name="Mitarai S."/>
            <person name="Hoshino Y."/>
        </authorList>
    </citation>
    <scope>NUCLEOTIDE SEQUENCE</scope>
    <source>
        <strain evidence="3">1413</strain>
        <strain evidence="2">SRL2020-028</strain>
    </source>
</reference>
<dbReference type="Proteomes" id="UP001165663">
    <property type="component" value="Unassembled WGS sequence"/>
</dbReference>
<feature type="compositionally biased region" description="Low complexity" evidence="1">
    <location>
        <begin position="42"/>
        <end position="53"/>
    </location>
</feature>
<organism evidence="3 4">
    <name type="scientific">Mycobacterium kiyosense</name>
    <dbReference type="NCBI Taxonomy" id="2871094"/>
    <lineage>
        <taxon>Bacteria</taxon>
        <taxon>Bacillati</taxon>
        <taxon>Actinomycetota</taxon>
        <taxon>Actinomycetes</taxon>
        <taxon>Mycobacteriales</taxon>
        <taxon>Mycobacteriaceae</taxon>
        <taxon>Mycobacterium</taxon>
    </lineage>
</organism>
<dbReference type="Proteomes" id="UP001064782">
    <property type="component" value="Unassembled WGS sequence"/>
</dbReference>
<gene>
    <name evidence="3" type="ORF">Mkiyose1413_44710</name>
    <name evidence="2" type="ORF">SRL2020028_55110</name>
</gene>
<feature type="compositionally biased region" description="Basic and acidic residues" evidence="1">
    <location>
        <begin position="58"/>
        <end position="71"/>
    </location>
</feature>